<dbReference type="InterPro" id="IPR036621">
    <property type="entry name" value="Anticodon-bd_dom_sf"/>
</dbReference>
<dbReference type="InterPro" id="IPR006195">
    <property type="entry name" value="aa-tRNA-synth_II"/>
</dbReference>
<evidence type="ECO:0000313" key="10">
    <source>
        <dbReference type="EMBL" id="BBD71787.1"/>
    </source>
</evidence>
<dbReference type="GO" id="GO:0004820">
    <property type="term" value="F:glycine-tRNA ligase activity"/>
    <property type="evidence" value="ECO:0007669"/>
    <property type="project" value="UniProtKB-EC"/>
</dbReference>
<keyword evidence="4" id="KW-0547">Nucleotide-binding</keyword>
<dbReference type="EC" id="6.1.1.14" evidence="1"/>
<evidence type="ECO:0000256" key="1">
    <source>
        <dbReference type="ARBA" id="ARBA00012829"/>
    </source>
</evidence>
<dbReference type="GO" id="GO:0006426">
    <property type="term" value="P:glycyl-tRNA aminoacylation"/>
    <property type="evidence" value="ECO:0007669"/>
    <property type="project" value="InterPro"/>
</dbReference>
<dbReference type="Gene3D" id="3.30.930.10">
    <property type="entry name" value="Bira Bifunctional Protein, Domain 2"/>
    <property type="match status" value="1"/>
</dbReference>
<dbReference type="Proteomes" id="UP000276741">
    <property type="component" value="Chromosome"/>
</dbReference>
<dbReference type="GO" id="GO:0005524">
    <property type="term" value="F:ATP binding"/>
    <property type="evidence" value="ECO:0007669"/>
    <property type="project" value="UniProtKB-KW"/>
</dbReference>
<reference evidence="10" key="3">
    <citation type="journal article" date="2019" name="BMC Res. Notes">
        <title>Complete genome sequence of the Sulfodiicoccus acidiphilus strain HS-1T, the first crenarchaeon that lacks polB3, isolated from an acidic hot spring in Ohwaku-dani, Hakone, Japan.</title>
        <authorList>
            <person name="Sakai H.D."/>
            <person name="Kurosawa N."/>
        </authorList>
    </citation>
    <scope>NUCLEOTIDE SEQUENCE</scope>
    <source>
        <strain evidence="10">HS-1</strain>
    </source>
</reference>
<evidence type="ECO:0000313" key="12">
    <source>
        <dbReference type="Proteomes" id="UP000276741"/>
    </source>
</evidence>
<dbReference type="AlphaFoldDB" id="A0A348B0T5"/>
<dbReference type="InterPro" id="IPR045864">
    <property type="entry name" value="aa-tRNA-synth_II/BPL/LPL"/>
</dbReference>
<dbReference type="GO" id="GO:0005737">
    <property type="term" value="C:cytoplasm"/>
    <property type="evidence" value="ECO:0007669"/>
    <property type="project" value="InterPro"/>
</dbReference>
<evidence type="ECO:0000256" key="5">
    <source>
        <dbReference type="ARBA" id="ARBA00022840"/>
    </source>
</evidence>
<proteinExistence type="predicted"/>
<evidence type="ECO:0000256" key="4">
    <source>
        <dbReference type="ARBA" id="ARBA00022741"/>
    </source>
</evidence>
<dbReference type="Pfam" id="PF00587">
    <property type="entry name" value="tRNA-synt_2b"/>
    <property type="match status" value="1"/>
</dbReference>
<dbReference type="PANTHER" id="PTHR10745">
    <property type="entry name" value="GLYCYL-TRNA SYNTHETASE/DNA POLYMERASE SUBUNIT GAMMA-2"/>
    <property type="match status" value="1"/>
</dbReference>
<dbReference type="NCBIfam" id="TIGR00389">
    <property type="entry name" value="glyS_dimeric"/>
    <property type="match status" value="1"/>
</dbReference>
<organism evidence="10 12">
    <name type="scientific">Sulfodiicoccus acidiphilus</name>
    <dbReference type="NCBI Taxonomy" id="1670455"/>
    <lineage>
        <taxon>Archaea</taxon>
        <taxon>Thermoproteota</taxon>
        <taxon>Thermoprotei</taxon>
        <taxon>Sulfolobales</taxon>
        <taxon>Sulfolobaceae</taxon>
        <taxon>Sulfodiicoccus</taxon>
    </lineage>
</organism>
<reference evidence="11" key="1">
    <citation type="journal article" date="2014" name="Int. J. Syst. Evol. Microbiol.">
        <title>Complete genome sequence of Corynebacterium casei LMG S-19264T (=DSM 44701T), isolated from a smear-ripened cheese.</title>
        <authorList>
            <consortium name="US DOE Joint Genome Institute (JGI-PGF)"/>
            <person name="Walter F."/>
            <person name="Albersmeier A."/>
            <person name="Kalinowski J."/>
            <person name="Ruckert C."/>
        </authorList>
    </citation>
    <scope>NUCLEOTIDE SEQUENCE</scope>
    <source>
        <strain evidence="11">JCM 31740</strain>
    </source>
</reference>
<dbReference type="Proteomes" id="UP000616143">
    <property type="component" value="Unassembled WGS sequence"/>
</dbReference>
<evidence type="ECO:0000256" key="2">
    <source>
        <dbReference type="ARBA" id="ARBA00022490"/>
    </source>
</evidence>
<keyword evidence="5" id="KW-0067">ATP-binding</keyword>
<dbReference type="Pfam" id="PF03129">
    <property type="entry name" value="HGTP_anticodon"/>
    <property type="match status" value="1"/>
</dbReference>
<sequence>MAVDNVDKVLDLAKRRGLFWPSYEIYGGVGGLYDLGHVGVKVKNRIIRLWRRLFVEENSDFVVEIETPVITPKRVLEASGHVQNFTDPVVECLSCHRVFRADHLVEGALHISAEGLTTSQLTELIKSKGLKCPQCGGELGEARTFNLLFTTNIGPYTGETGYLRPETAQGIFTSFKRVFMSAREKLPLGIAQVGRVARNEISPRQGLLRMREFTIMEMEFFIDPKKPGDPPISKIGKRKLNILLAESKVRGDPPSSFSVEELMTGKLVQSPWMVYWMAIANDFVNKLGIRSENSYFEEKLPQERAHYSSQTFDQLVVIGDEKIELSGHAYRTDYDLSRHMQFSGEDLTVFRRFEEPKLTRVKKVVQLPVRKDKLTAANLTEFLKGKSPEEIEEALKLGVVIGDTPLSTLVKVEEVEEKVSGEKFVPHVIEPSFGVERCLYVATLRAYREIQGRVVLSLPIDIVPYDVAVFPLLGRDDMVREAERIVSMLRAKYDVLYDSSGSIGRRYARIDEIGVPFAITVDGDTLRDGTVTIRDRDSWNQVRVPQATLLEVLEKLFNGEKLESLGMPVKGEL</sequence>
<dbReference type="NCBIfam" id="NF003211">
    <property type="entry name" value="PRK04173.1"/>
    <property type="match status" value="1"/>
</dbReference>
<dbReference type="PROSITE" id="PS50862">
    <property type="entry name" value="AA_TRNA_LIGASE_II"/>
    <property type="match status" value="1"/>
</dbReference>
<dbReference type="PANTHER" id="PTHR10745:SF0">
    <property type="entry name" value="GLYCINE--TRNA LIGASE"/>
    <property type="match status" value="1"/>
</dbReference>
<dbReference type="Gene3D" id="3.40.50.800">
    <property type="entry name" value="Anticodon-binding domain"/>
    <property type="match status" value="1"/>
</dbReference>
<evidence type="ECO:0000256" key="3">
    <source>
        <dbReference type="ARBA" id="ARBA00022598"/>
    </source>
</evidence>
<dbReference type="SUPFAM" id="SSF55681">
    <property type="entry name" value="Class II aaRS and biotin synthetases"/>
    <property type="match status" value="1"/>
</dbReference>
<gene>
    <name evidence="11" type="ORF">GCM10007116_15690</name>
    <name evidence="10" type="ORF">HS1genome_0176</name>
</gene>
<name>A0A348B0T5_9CREN</name>
<dbReference type="KEGG" id="sacd:HS1genome_0176"/>
<reference evidence="12" key="2">
    <citation type="submission" date="2018-04" db="EMBL/GenBank/DDBJ databases">
        <title>Complete genome sequence of Sulfodiicoccus acidiphilus strain HS-1.</title>
        <authorList>
            <person name="Sakai H.D."/>
            <person name="Kurosawa N."/>
        </authorList>
    </citation>
    <scope>NUCLEOTIDE SEQUENCE [LARGE SCALE GENOMIC DNA]</scope>
    <source>
        <strain evidence="12">HS-1</strain>
    </source>
</reference>
<reference evidence="11" key="4">
    <citation type="submission" date="2020-09" db="EMBL/GenBank/DDBJ databases">
        <authorList>
            <person name="Sun Q."/>
            <person name="Ohkuma M."/>
        </authorList>
    </citation>
    <scope>NUCLEOTIDE SEQUENCE</scope>
    <source>
        <strain evidence="11">JCM 31740</strain>
    </source>
</reference>
<dbReference type="InterPro" id="IPR002315">
    <property type="entry name" value="tRNA-synt_gly"/>
</dbReference>
<dbReference type="InterPro" id="IPR004154">
    <property type="entry name" value="Anticodon-bd"/>
</dbReference>
<keyword evidence="12" id="KW-1185">Reference proteome</keyword>
<dbReference type="SUPFAM" id="SSF52954">
    <property type="entry name" value="Class II aaRS ABD-related"/>
    <property type="match status" value="1"/>
</dbReference>
<dbReference type="InterPro" id="IPR002314">
    <property type="entry name" value="aa-tRNA-synt_IIb"/>
</dbReference>
<evidence type="ECO:0000313" key="11">
    <source>
        <dbReference type="EMBL" id="GGT99192.1"/>
    </source>
</evidence>
<dbReference type="OrthoDB" id="6113at2157"/>
<keyword evidence="2" id="KW-0963">Cytoplasm</keyword>
<dbReference type="PRINTS" id="PR01043">
    <property type="entry name" value="TRNASYNTHGLY"/>
</dbReference>
<keyword evidence="7" id="KW-0030">Aminoacyl-tRNA synthetase</keyword>
<protein>
    <recommendedName>
        <fullName evidence="1">glycine--tRNA ligase</fullName>
        <ecNumber evidence="1">6.1.1.14</ecNumber>
    </recommendedName>
    <alternativeName>
        <fullName evidence="8">Diadenosine tetraphosphate synthetase</fullName>
    </alternativeName>
</protein>
<keyword evidence="6" id="KW-0648">Protein biosynthesis</keyword>
<feature type="domain" description="Aminoacyl-transfer RNA synthetases class-II family profile" evidence="9">
    <location>
        <begin position="7"/>
        <end position="459"/>
    </location>
</feature>
<dbReference type="EMBL" id="BMQS01000014">
    <property type="protein sequence ID" value="GGT99192.1"/>
    <property type="molecule type" value="Genomic_DNA"/>
</dbReference>
<dbReference type="FunFam" id="3.30.40.230:FF:000005">
    <property type="entry name" value="Glycine--tRNA ligase"/>
    <property type="match status" value="1"/>
</dbReference>
<dbReference type="InterPro" id="IPR027031">
    <property type="entry name" value="Gly-tRNA_synthase/POLG2"/>
</dbReference>
<evidence type="ECO:0000259" key="9">
    <source>
        <dbReference type="PROSITE" id="PS50862"/>
    </source>
</evidence>
<evidence type="ECO:0000256" key="8">
    <source>
        <dbReference type="ARBA" id="ARBA00030057"/>
    </source>
</evidence>
<accession>A0A348B0T5</accession>
<dbReference type="Gene3D" id="3.30.40.230">
    <property type="match status" value="1"/>
</dbReference>
<evidence type="ECO:0000256" key="7">
    <source>
        <dbReference type="ARBA" id="ARBA00023146"/>
    </source>
</evidence>
<keyword evidence="3 10" id="KW-0436">Ligase</keyword>
<evidence type="ECO:0000256" key="6">
    <source>
        <dbReference type="ARBA" id="ARBA00022917"/>
    </source>
</evidence>
<dbReference type="EMBL" id="AP018553">
    <property type="protein sequence ID" value="BBD71787.1"/>
    <property type="molecule type" value="Genomic_DNA"/>
</dbReference>